<keyword evidence="2" id="KW-0479">Metal-binding</keyword>
<reference evidence="6" key="3">
    <citation type="submission" date="2018-08" db="UniProtKB">
        <authorList>
            <consortium name="EnsemblPlants"/>
        </authorList>
    </citation>
    <scope>IDENTIFICATION</scope>
    <source>
        <strain evidence="6">cv. Bd21</strain>
    </source>
</reference>
<dbReference type="AlphaFoldDB" id="I1H2R8"/>
<dbReference type="GO" id="GO:0046872">
    <property type="term" value="F:metal ion binding"/>
    <property type="evidence" value="ECO:0007669"/>
    <property type="project" value="UniProtKB-KW"/>
</dbReference>
<dbReference type="Gene3D" id="3.40.1210.10">
    <property type="entry name" value="Survival protein SurE-like phosphatase/nucleotidase"/>
    <property type="match status" value="1"/>
</dbReference>
<proteinExistence type="inferred from homology"/>
<dbReference type="GeneID" id="100836897"/>
<dbReference type="HAMAP" id="MF_00060">
    <property type="entry name" value="SurE"/>
    <property type="match status" value="1"/>
</dbReference>
<dbReference type="Proteomes" id="UP000008810">
    <property type="component" value="Chromosome 1"/>
</dbReference>
<dbReference type="Gramene" id="KQK20420">
    <property type="protein sequence ID" value="KQK20420"/>
    <property type="gene ID" value="BRADI_1g54410v3"/>
</dbReference>
<dbReference type="Pfam" id="PF01975">
    <property type="entry name" value="SurE"/>
    <property type="match status" value="1"/>
</dbReference>
<dbReference type="OrthoDB" id="202825at2759"/>
<protein>
    <recommendedName>
        <fullName evidence="4">Survival protein SurE-like phosphatase/nucleotidase domain-containing protein</fullName>
    </recommendedName>
</protein>
<accession>I1H2R8</accession>
<dbReference type="FunFam" id="3.40.1210.10:FF:000003">
    <property type="entry name" value="Survival protein SurE-like phosphatase/nucleotidase"/>
    <property type="match status" value="1"/>
</dbReference>
<gene>
    <name evidence="6" type="primary">LOC100836897</name>
    <name evidence="5" type="ORF">BRADI_1g54410v3</name>
</gene>
<dbReference type="SUPFAM" id="SSF64167">
    <property type="entry name" value="SurE-like"/>
    <property type="match status" value="1"/>
</dbReference>
<dbReference type="InterPro" id="IPR002828">
    <property type="entry name" value="SurE-like_Pase/nucleotidase"/>
</dbReference>
<name>I1H2R8_BRADI</name>
<dbReference type="HOGENOM" id="CLU_045192_2_0_1"/>
<dbReference type="InterPro" id="IPR030048">
    <property type="entry name" value="SurE"/>
</dbReference>
<dbReference type="EMBL" id="CM000880">
    <property type="protein sequence ID" value="KQK20420.1"/>
    <property type="molecule type" value="Genomic_DNA"/>
</dbReference>
<dbReference type="InterPro" id="IPR036523">
    <property type="entry name" value="SurE-like_sf"/>
</dbReference>
<evidence type="ECO:0000259" key="4">
    <source>
        <dbReference type="Pfam" id="PF01975"/>
    </source>
</evidence>
<evidence type="ECO:0000256" key="3">
    <source>
        <dbReference type="ARBA" id="ARBA00022801"/>
    </source>
</evidence>
<evidence type="ECO:0000313" key="5">
    <source>
        <dbReference type="EMBL" id="KQK20420.1"/>
    </source>
</evidence>
<dbReference type="EnsemblPlants" id="KQK20420">
    <property type="protein sequence ID" value="KQK20420"/>
    <property type="gene ID" value="BRADI_1g54410v3"/>
</dbReference>
<organism evidence="6">
    <name type="scientific">Brachypodium distachyon</name>
    <name type="common">Purple false brome</name>
    <name type="synonym">Trachynia distachya</name>
    <dbReference type="NCBI Taxonomy" id="15368"/>
    <lineage>
        <taxon>Eukaryota</taxon>
        <taxon>Viridiplantae</taxon>
        <taxon>Streptophyta</taxon>
        <taxon>Embryophyta</taxon>
        <taxon>Tracheophyta</taxon>
        <taxon>Spermatophyta</taxon>
        <taxon>Magnoliopsida</taxon>
        <taxon>Liliopsida</taxon>
        <taxon>Poales</taxon>
        <taxon>Poaceae</taxon>
        <taxon>BOP clade</taxon>
        <taxon>Pooideae</taxon>
        <taxon>Stipodae</taxon>
        <taxon>Brachypodieae</taxon>
        <taxon>Brachypodium</taxon>
    </lineage>
</organism>
<evidence type="ECO:0000256" key="1">
    <source>
        <dbReference type="ARBA" id="ARBA00011062"/>
    </source>
</evidence>
<dbReference type="PANTHER" id="PTHR30457:SF0">
    <property type="entry name" value="PHOSPHATASE, PUTATIVE (AFU_ORTHOLOGUE AFUA_4G01070)-RELATED"/>
    <property type="match status" value="1"/>
</dbReference>
<reference evidence="5" key="2">
    <citation type="submission" date="2017-06" db="EMBL/GenBank/DDBJ databases">
        <title>WGS assembly of Brachypodium distachyon.</title>
        <authorList>
            <consortium name="The International Brachypodium Initiative"/>
            <person name="Lucas S."/>
            <person name="Harmon-Smith M."/>
            <person name="Lail K."/>
            <person name="Tice H."/>
            <person name="Grimwood J."/>
            <person name="Bruce D."/>
            <person name="Barry K."/>
            <person name="Shu S."/>
            <person name="Lindquist E."/>
            <person name="Wang M."/>
            <person name="Pitluck S."/>
            <person name="Vogel J.P."/>
            <person name="Garvin D.F."/>
            <person name="Mockler T.C."/>
            <person name="Schmutz J."/>
            <person name="Rokhsar D."/>
            <person name="Bevan M.W."/>
        </authorList>
    </citation>
    <scope>NUCLEOTIDE SEQUENCE</scope>
    <source>
        <strain evidence="5">Bd21</strain>
    </source>
</reference>
<dbReference type="NCBIfam" id="TIGR00087">
    <property type="entry name" value="surE"/>
    <property type="match status" value="1"/>
</dbReference>
<dbReference type="STRING" id="15368.I1H2R8"/>
<evidence type="ECO:0000256" key="2">
    <source>
        <dbReference type="ARBA" id="ARBA00022723"/>
    </source>
</evidence>
<dbReference type="PANTHER" id="PTHR30457">
    <property type="entry name" value="5'-NUCLEOTIDASE SURE"/>
    <property type="match status" value="1"/>
</dbReference>
<reference evidence="5 6" key="1">
    <citation type="journal article" date="2010" name="Nature">
        <title>Genome sequencing and analysis of the model grass Brachypodium distachyon.</title>
        <authorList>
            <consortium name="International Brachypodium Initiative"/>
        </authorList>
    </citation>
    <scope>NUCLEOTIDE SEQUENCE [LARGE SCALE GENOMIC DNA]</scope>
    <source>
        <strain evidence="5">Bd21</strain>
        <strain evidence="6">cv. Bd21</strain>
    </source>
</reference>
<evidence type="ECO:0000313" key="7">
    <source>
        <dbReference type="Proteomes" id="UP000008810"/>
    </source>
</evidence>
<comment type="similarity">
    <text evidence="1">Belongs to the SurE nucleotidase family.</text>
</comment>
<evidence type="ECO:0000313" key="6">
    <source>
        <dbReference type="EnsemblPlants" id="KQK20420"/>
    </source>
</evidence>
<dbReference type="KEGG" id="bdi:100836897"/>
<dbReference type="RefSeq" id="XP_003557407.1">
    <property type="nucleotide sequence ID" value="XM_003557359.4"/>
</dbReference>
<keyword evidence="7" id="KW-1185">Reference proteome</keyword>
<feature type="domain" description="Survival protein SurE-like phosphatase/nucleotidase" evidence="4">
    <location>
        <begin position="10"/>
        <end position="201"/>
    </location>
</feature>
<dbReference type="GO" id="GO:0008252">
    <property type="term" value="F:nucleotidase activity"/>
    <property type="evidence" value="ECO:0007669"/>
    <property type="project" value="InterPro"/>
</dbReference>
<dbReference type="OMA" id="IKMGWRQ"/>
<keyword evidence="3" id="KW-0378">Hydrolase</keyword>
<sequence>MASTAAAPVVMVTNDDGIDAPGLRFLVDQLVAEGRFRVLVCAPDTDRSGVSHCITWRPALCCKRVNISGATAFGVSGTPADCASLGISGKLFDGLVPDLVLSGINIGNNCGFHVVYSGTVAGAREAFINDIPALAMSYDWVAGQSSVNDLKVAAEVCMPLINAVMVEIKNGTYPKGSFLNIDVPTDAAHHKGYKITKQGKYMARIGWEQTVYKKPAVESYQTANINDDSEKDSEVDTSSESDLLFKRVIVKRSYDEEDGEDMDHKSLVDGYITVTPLGALSRAEADVIPYYKACLSRI</sequence>
<dbReference type="eggNOG" id="ENOG502QUQI">
    <property type="taxonomic scope" value="Eukaryota"/>
</dbReference>